<evidence type="ECO:0000313" key="7">
    <source>
        <dbReference type="Proteomes" id="UP000322918"/>
    </source>
</evidence>
<dbReference type="GO" id="GO:0000160">
    <property type="term" value="P:phosphorelay signal transduction system"/>
    <property type="evidence" value="ECO:0007669"/>
    <property type="project" value="InterPro"/>
</dbReference>
<dbReference type="AlphaFoldDB" id="A0A4V1KIX4"/>
<gene>
    <name evidence="5" type="ORF">EKH83_00305</name>
    <name evidence="4" type="ORF">F1649_11010</name>
</gene>
<dbReference type="InterPro" id="IPR011006">
    <property type="entry name" value="CheY-like_superfamily"/>
</dbReference>
<feature type="modified residue" description="4-aspartylphosphate" evidence="2">
    <location>
        <position position="59"/>
    </location>
</feature>
<evidence type="ECO:0000313" key="5">
    <source>
        <dbReference type="EMBL" id="RXF72202.1"/>
    </source>
</evidence>
<keyword evidence="7" id="KW-1185">Reference proteome</keyword>
<dbReference type="SUPFAM" id="SSF52172">
    <property type="entry name" value="CheY-like"/>
    <property type="match status" value="1"/>
</dbReference>
<reference evidence="5 6" key="1">
    <citation type="submission" date="2018-12" db="EMBL/GenBank/DDBJ databases">
        <title>The Draft Genome Sequence of the Soil Bacterium Pedobacter tournemirensis R1.</title>
        <authorList>
            <person name="He J."/>
        </authorList>
    </citation>
    <scope>NUCLEOTIDE SEQUENCE [LARGE SCALE GENOMIC DNA]</scope>
    <source>
        <strain evidence="5 6">R1</strain>
    </source>
</reference>
<dbReference type="PANTHER" id="PTHR44591:SF3">
    <property type="entry name" value="RESPONSE REGULATORY DOMAIN-CONTAINING PROTEIN"/>
    <property type="match status" value="1"/>
</dbReference>
<proteinExistence type="predicted"/>
<evidence type="ECO:0000256" key="1">
    <source>
        <dbReference type="ARBA" id="ARBA00022553"/>
    </source>
</evidence>
<dbReference type="CDD" id="cd00156">
    <property type="entry name" value="REC"/>
    <property type="match status" value="1"/>
</dbReference>
<dbReference type="RefSeq" id="WP_128767387.1">
    <property type="nucleotide sequence ID" value="NZ_RXOC01000001.1"/>
</dbReference>
<dbReference type="SMART" id="SM00448">
    <property type="entry name" value="REC"/>
    <property type="match status" value="1"/>
</dbReference>
<feature type="domain" description="Response regulatory" evidence="3">
    <location>
        <begin position="7"/>
        <end position="124"/>
    </location>
</feature>
<evidence type="ECO:0000313" key="6">
    <source>
        <dbReference type="Proteomes" id="UP000290848"/>
    </source>
</evidence>
<dbReference type="Gene3D" id="3.40.50.2300">
    <property type="match status" value="1"/>
</dbReference>
<organism evidence="5 6">
    <name type="scientific">Arcticibacter tournemirensis</name>
    <dbReference type="NCBI Taxonomy" id="699437"/>
    <lineage>
        <taxon>Bacteria</taxon>
        <taxon>Pseudomonadati</taxon>
        <taxon>Bacteroidota</taxon>
        <taxon>Sphingobacteriia</taxon>
        <taxon>Sphingobacteriales</taxon>
        <taxon>Sphingobacteriaceae</taxon>
        <taxon>Arcticibacter</taxon>
    </lineage>
</organism>
<dbReference type="PROSITE" id="PS50110">
    <property type="entry name" value="RESPONSE_REGULATORY"/>
    <property type="match status" value="1"/>
</dbReference>
<evidence type="ECO:0000313" key="4">
    <source>
        <dbReference type="EMBL" id="KAA8482772.1"/>
    </source>
</evidence>
<reference evidence="4 7" key="2">
    <citation type="submission" date="2019-09" db="EMBL/GenBank/DDBJ databases">
        <title>Pararcticibacter amylolyticus gen. nov., sp. nov., isolated from a rottenly hemp rope, and reclassification of Pedobacter tournemirensis as Pararcticibacter tournemirensis comb. nov.</title>
        <authorList>
            <person name="Cai Y."/>
        </authorList>
    </citation>
    <scope>NUCLEOTIDE SEQUENCE [LARGE SCALE GENOMIC DNA]</scope>
    <source>
        <strain evidence="4 7">TF5-37.2-LB10</strain>
    </source>
</reference>
<protein>
    <submittedName>
        <fullName evidence="5">Response regulator</fullName>
    </submittedName>
</protein>
<sequence length="127" mass="14001">MRLPLISAAIIDDDEIYRFIIARMLKNSGIALVFQAENGKKGIQQIETSLILPEVLIVDIEMPVMNGFETAQYIKMNWPQIGIIAHSSLIDDKTKALMIKSGADLFLPKPCSASELIGSICQLAVLK</sequence>
<dbReference type="EMBL" id="VWNE01000015">
    <property type="protein sequence ID" value="KAA8482772.1"/>
    <property type="molecule type" value="Genomic_DNA"/>
</dbReference>
<dbReference type="PANTHER" id="PTHR44591">
    <property type="entry name" value="STRESS RESPONSE REGULATOR PROTEIN 1"/>
    <property type="match status" value="1"/>
</dbReference>
<dbReference type="OrthoDB" id="9797341at2"/>
<evidence type="ECO:0000259" key="3">
    <source>
        <dbReference type="PROSITE" id="PS50110"/>
    </source>
</evidence>
<dbReference type="EMBL" id="RXOC01000001">
    <property type="protein sequence ID" value="RXF72202.1"/>
    <property type="molecule type" value="Genomic_DNA"/>
</dbReference>
<keyword evidence="1 2" id="KW-0597">Phosphoprotein</keyword>
<dbReference type="InterPro" id="IPR001789">
    <property type="entry name" value="Sig_transdc_resp-reg_receiver"/>
</dbReference>
<comment type="caution">
    <text evidence="5">The sequence shown here is derived from an EMBL/GenBank/DDBJ whole genome shotgun (WGS) entry which is preliminary data.</text>
</comment>
<dbReference type="Proteomes" id="UP000290848">
    <property type="component" value="Unassembled WGS sequence"/>
</dbReference>
<evidence type="ECO:0000256" key="2">
    <source>
        <dbReference type="PROSITE-ProRule" id="PRU00169"/>
    </source>
</evidence>
<dbReference type="Pfam" id="PF00072">
    <property type="entry name" value="Response_reg"/>
    <property type="match status" value="1"/>
</dbReference>
<dbReference type="Proteomes" id="UP000322918">
    <property type="component" value="Unassembled WGS sequence"/>
</dbReference>
<name>A0A4V1KIX4_9SPHI</name>
<dbReference type="InterPro" id="IPR050595">
    <property type="entry name" value="Bact_response_regulator"/>
</dbReference>
<accession>A0A4V1KIX4</accession>